<feature type="domain" description="F-box" evidence="2">
    <location>
        <begin position="51"/>
        <end position="85"/>
    </location>
</feature>
<dbReference type="InterPro" id="IPR056592">
    <property type="entry name" value="Beta-prop_At3g26010-like"/>
</dbReference>
<organism evidence="4 5">
    <name type="scientific">Dovyalis caffra</name>
    <dbReference type="NCBI Taxonomy" id="77055"/>
    <lineage>
        <taxon>Eukaryota</taxon>
        <taxon>Viridiplantae</taxon>
        <taxon>Streptophyta</taxon>
        <taxon>Embryophyta</taxon>
        <taxon>Tracheophyta</taxon>
        <taxon>Spermatophyta</taxon>
        <taxon>Magnoliopsida</taxon>
        <taxon>eudicotyledons</taxon>
        <taxon>Gunneridae</taxon>
        <taxon>Pentapetalae</taxon>
        <taxon>rosids</taxon>
        <taxon>fabids</taxon>
        <taxon>Malpighiales</taxon>
        <taxon>Salicaceae</taxon>
        <taxon>Flacourtieae</taxon>
        <taxon>Dovyalis</taxon>
    </lineage>
</organism>
<evidence type="ECO:0000259" key="3">
    <source>
        <dbReference type="Pfam" id="PF24750"/>
    </source>
</evidence>
<dbReference type="AlphaFoldDB" id="A0AAV1SI48"/>
<accession>A0AAV1SI48</accession>
<dbReference type="InterPro" id="IPR036047">
    <property type="entry name" value="F-box-like_dom_sf"/>
</dbReference>
<evidence type="ECO:0000256" key="1">
    <source>
        <dbReference type="SAM" id="MobiDB-lite"/>
    </source>
</evidence>
<keyword evidence="5" id="KW-1185">Reference proteome</keyword>
<dbReference type="InterPro" id="IPR055290">
    <property type="entry name" value="At3g26010-like"/>
</dbReference>
<dbReference type="Proteomes" id="UP001314170">
    <property type="component" value="Unassembled WGS sequence"/>
</dbReference>
<dbReference type="PANTHER" id="PTHR35546">
    <property type="entry name" value="F-BOX PROTEIN INTERACTION DOMAIN PROTEIN-RELATED"/>
    <property type="match status" value="1"/>
</dbReference>
<evidence type="ECO:0008006" key="6">
    <source>
        <dbReference type="Google" id="ProtNLM"/>
    </source>
</evidence>
<evidence type="ECO:0000313" key="4">
    <source>
        <dbReference type="EMBL" id="CAK7351323.1"/>
    </source>
</evidence>
<evidence type="ECO:0000259" key="2">
    <source>
        <dbReference type="Pfam" id="PF00646"/>
    </source>
</evidence>
<protein>
    <recommendedName>
        <fullName evidence="6">F-box domain-containing protein</fullName>
    </recommendedName>
</protein>
<evidence type="ECO:0000313" key="5">
    <source>
        <dbReference type="Proteomes" id="UP001314170"/>
    </source>
</evidence>
<feature type="compositionally biased region" description="Basic and acidic residues" evidence="1">
    <location>
        <begin position="1"/>
        <end position="10"/>
    </location>
</feature>
<proteinExistence type="predicted"/>
<dbReference type="SUPFAM" id="SSF81383">
    <property type="entry name" value="F-box domain"/>
    <property type="match status" value="1"/>
</dbReference>
<gene>
    <name evidence="4" type="ORF">DCAF_LOCUS23796</name>
</gene>
<dbReference type="Pfam" id="PF00646">
    <property type="entry name" value="F-box"/>
    <property type="match status" value="1"/>
</dbReference>
<sequence length="394" mass="45763">MADDSEKPNTTRDQSVLATSCSNKRTRTGSENPSSSSSEPVNFSLNDLQVLLIEVLQRLSTTKSAFLCKSVCKNWYSLISSPYFVRRFITHHVNHQYEQCPSALFINYSTESNGCGLFTFSDEPMFKSSGFELKYLPERNGSVRVLAIFNDLILCSVKKRNLNLWYYICNPFTTDWVALPLLELDDEEFNTKTQQWYRSVLEGSEYTWSSNVVAYNGKFLWYNGEQIFAYDPFNPELSTFIDCTYIRSTKFQWHWTRYCIGVCRGFLRMMQSTAHHNIKALAIWELKDYTTWEWTLVDKVYLDGMILENSFLEKILDGNEYTLQPLGFHPNDGAIVYLQFRTFVISCNTQTRELKMVDDPPGEKDFYDQGGVFRIELPLWPTPVPKRIEVLPSS</sequence>
<comment type="caution">
    <text evidence="4">The sequence shown here is derived from an EMBL/GenBank/DDBJ whole genome shotgun (WGS) entry which is preliminary data.</text>
</comment>
<feature type="domain" description="F-box protein At3g26010-like beta-propeller" evidence="3">
    <location>
        <begin position="207"/>
        <end position="365"/>
    </location>
</feature>
<feature type="compositionally biased region" description="Polar residues" evidence="1">
    <location>
        <begin position="11"/>
        <end position="23"/>
    </location>
</feature>
<feature type="region of interest" description="Disordered" evidence="1">
    <location>
        <begin position="1"/>
        <end position="40"/>
    </location>
</feature>
<dbReference type="Pfam" id="PF24750">
    <property type="entry name" value="b-prop_At3g26010-like"/>
    <property type="match status" value="1"/>
</dbReference>
<dbReference type="EMBL" id="CAWUPB010001184">
    <property type="protein sequence ID" value="CAK7351323.1"/>
    <property type="molecule type" value="Genomic_DNA"/>
</dbReference>
<dbReference type="PANTHER" id="PTHR35546:SF128">
    <property type="entry name" value="F-BOX ASSOCIATED DOMAIN-CONTAINING PROTEIN"/>
    <property type="match status" value="1"/>
</dbReference>
<reference evidence="4 5" key="1">
    <citation type="submission" date="2024-01" db="EMBL/GenBank/DDBJ databases">
        <authorList>
            <person name="Waweru B."/>
        </authorList>
    </citation>
    <scope>NUCLEOTIDE SEQUENCE [LARGE SCALE GENOMIC DNA]</scope>
</reference>
<dbReference type="InterPro" id="IPR001810">
    <property type="entry name" value="F-box_dom"/>
</dbReference>
<feature type="compositionally biased region" description="Low complexity" evidence="1">
    <location>
        <begin position="30"/>
        <end position="40"/>
    </location>
</feature>
<name>A0AAV1SI48_9ROSI</name>